<evidence type="ECO:0000256" key="4">
    <source>
        <dbReference type="ARBA" id="ARBA00022692"/>
    </source>
</evidence>
<feature type="region of interest" description="Disordered" evidence="8">
    <location>
        <begin position="1"/>
        <end position="25"/>
    </location>
</feature>
<evidence type="ECO:0000256" key="3">
    <source>
        <dbReference type="ARBA" id="ARBA00022475"/>
    </source>
</evidence>
<keyword evidence="5 7" id="KW-1133">Transmembrane helix</keyword>
<dbReference type="PROSITE" id="PS50928">
    <property type="entry name" value="ABC_TM1"/>
    <property type="match status" value="1"/>
</dbReference>
<dbReference type="Gene3D" id="1.10.3720.10">
    <property type="entry name" value="MetI-like"/>
    <property type="match status" value="1"/>
</dbReference>
<dbReference type="CDD" id="cd06261">
    <property type="entry name" value="TM_PBP2"/>
    <property type="match status" value="1"/>
</dbReference>
<gene>
    <name evidence="10" type="ORF">KB449_34850</name>
</gene>
<accession>A0ABT6TUE1</accession>
<sequence>MSVDQADLPAAASAKRRRSPGKTGSYRKKWADFAWGAALPVAVLLVWQWLGDRELISPLLFPTPRVIAESFVWLWNSGVLFENLGVSLYRTFAGFGLGAGLGLLLGLFVGLSRSVERLLDSTVQMVRMIPHISVTFLFVLWFGIGDTSKVLLIAKGCFFPLYIYTFLGIRNTDNKLFEVARVLGYSRFKQIVRLVLPATVPGIILGIRLSLAIAWVSLVVAEMMGASSGLGFLMMDARAMSDTPTVFVGIALFTLFGKITDSVVLFAERRLLAWREVHDG</sequence>
<feature type="transmembrane region" description="Helical" evidence="7">
    <location>
        <begin position="30"/>
        <end position="50"/>
    </location>
</feature>
<keyword evidence="3" id="KW-1003">Cell membrane</keyword>
<evidence type="ECO:0000256" key="8">
    <source>
        <dbReference type="SAM" id="MobiDB-lite"/>
    </source>
</evidence>
<comment type="caution">
    <text evidence="10">The sequence shown here is derived from an EMBL/GenBank/DDBJ whole genome shotgun (WGS) entry which is preliminary data.</text>
</comment>
<evidence type="ECO:0000256" key="6">
    <source>
        <dbReference type="ARBA" id="ARBA00023136"/>
    </source>
</evidence>
<keyword evidence="2 7" id="KW-0813">Transport</keyword>
<comment type="similarity">
    <text evidence="7">Belongs to the binding-protein-dependent transport system permease family.</text>
</comment>
<name>A0ABT6TUE1_9BACL</name>
<feature type="transmembrane region" description="Helical" evidence="7">
    <location>
        <begin position="125"/>
        <end position="144"/>
    </location>
</feature>
<evidence type="ECO:0000313" key="10">
    <source>
        <dbReference type="EMBL" id="MDI4650161.1"/>
    </source>
</evidence>
<feature type="compositionally biased region" description="Basic residues" evidence="8">
    <location>
        <begin position="14"/>
        <end position="25"/>
    </location>
</feature>
<evidence type="ECO:0000256" key="1">
    <source>
        <dbReference type="ARBA" id="ARBA00004651"/>
    </source>
</evidence>
<keyword evidence="6 7" id="KW-0472">Membrane</keyword>
<proteinExistence type="inferred from homology"/>
<dbReference type="PANTHER" id="PTHR30151">
    <property type="entry name" value="ALKANE SULFONATE ABC TRANSPORTER-RELATED, MEMBRANE SUBUNIT"/>
    <property type="match status" value="1"/>
</dbReference>
<evidence type="ECO:0000313" key="11">
    <source>
        <dbReference type="Proteomes" id="UP001161691"/>
    </source>
</evidence>
<feature type="transmembrane region" description="Helical" evidence="7">
    <location>
        <begin position="246"/>
        <end position="267"/>
    </location>
</feature>
<evidence type="ECO:0000256" key="2">
    <source>
        <dbReference type="ARBA" id="ARBA00022448"/>
    </source>
</evidence>
<dbReference type="SUPFAM" id="SSF161098">
    <property type="entry name" value="MetI-like"/>
    <property type="match status" value="1"/>
</dbReference>
<feature type="transmembrane region" description="Helical" evidence="7">
    <location>
        <begin position="92"/>
        <end position="113"/>
    </location>
</feature>
<feature type="transmembrane region" description="Helical" evidence="7">
    <location>
        <begin position="213"/>
        <end position="234"/>
    </location>
</feature>
<reference evidence="10" key="1">
    <citation type="submission" date="2023-04" db="EMBL/GenBank/DDBJ databases">
        <title>Comparative genomic analysis of Cohnella hashimotonis sp. nov., isolated from the International Space Station.</title>
        <authorList>
            <person name="Venkateswaran K."/>
            <person name="Simpson A."/>
        </authorList>
    </citation>
    <scope>NUCLEOTIDE SEQUENCE</scope>
    <source>
        <strain evidence="10">F6_2S_P_1</strain>
    </source>
</reference>
<dbReference type="EMBL" id="JAGRPV010000002">
    <property type="protein sequence ID" value="MDI4650161.1"/>
    <property type="molecule type" value="Genomic_DNA"/>
</dbReference>
<dbReference type="Pfam" id="PF00528">
    <property type="entry name" value="BPD_transp_1"/>
    <property type="match status" value="1"/>
</dbReference>
<evidence type="ECO:0000256" key="5">
    <source>
        <dbReference type="ARBA" id="ARBA00022989"/>
    </source>
</evidence>
<evidence type="ECO:0000256" key="7">
    <source>
        <dbReference type="RuleBase" id="RU363032"/>
    </source>
</evidence>
<organism evidence="10 11">
    <name type="scientific">Cohnella hashimotonis</name>
    <dbReference type="NCBI Taxonomy" id="2826895"/>
    <lineage>
        <taxon>Bacteria</taxon>
        <taxon>Bacillati</taxon>
        <taxon>Bacillota</taxon>
        <taxon>Bacilli</taxon>
        <taxon>Bacillales</taxon>
        <taxon>Paenibacillaceae</taxon>
        <taxon>Cohnella</taxon>
    </lineage>
</organism>
<keyword evidence="4 7" id="KW-0812">Transmembrane</keyword>
<dbReference type="PANTHER" id="PTHR30151:SF38">
    <property type="entry name" value="ALIPHATIC SULFONATES TRANSPORT PERMEASE PROTEIN SSUC-RELATED"/>
    <property type="match status" value="1"/>
</dbReference>
<comment type="subcellular location">
    <subcellularLocation>
        <location evidence="1 7">Cell membrane</location>
        <topology evidence="1 7">Multi-pass membrane protein</topology>
    </subcellularLocation>
</comment>
<keyword evidence="11" id="KW-1185">Reference proteome</keyword>
<feature type="transmembrane region" description="Helical" evidence="7">
    <location>
        <begin position="190"/>
        <end position="207"/>
    </location>
</feature>
<dbReference type="InterPro" id="IPR035906">
    <property type="entry name" value="MetI-like_sf"/>
</dbReference>
<dbReference type="Proteomes" id="UP001161691">
    <property type="component" value="Unassembled WGS sequence"/>
</dbReference>
<evidence type="ECO:0000259" key="9">
    <source>
        <dbReference type="PROSITE" id="PS50928"/>
    </source>
</evidence>
<protein>
    <submittedName>
        <fullName evidence="10">ABC transporter permease</fullName>
    </submittedName>
</protein>
<feature type="domain" description="ABC transmembrane type-1" evidence="9">
    <location>
        <begin position="84"/>
        <end position="265"/>
    </location>
</feature>
<dbReference type="RefSeq" id="WP_282913026.1">
    <property type="nucleotide sequence ID" value="NZ_JAGRPV010000002.1"/>
</dbReference>
<dbReference type="InterPro" id="IPR000515">
    <property type="entry name" value="MetI-like"/>
</dbReference>
<feature type="transmembrane region" description="Helical" evidence="7">
    <location>
        <begin position="150"/>
        <end position="169"/>
    </location>
</feature>